<dbReference type="EMBL" id="JBEAFC010000003">
    <property type="protein sequence ID" value="KAL1564047.1"/>
    <property type="molecule type" value="Genomic_DNA"/>
</dbReference>
<organism evidence="3 4">
    <name type="scientific">Salvia divinorum</name>
    <name type="common">Maria pastora</name>
    <name type="synonym">Diviner's sage</name>
    <dbReference type="NCBI Taxonomy" id="28513"/>
    <lineage>
        <taxon>Eukaryota</taxon>
        <taxon>Viridiplantae</taxon>
        <taxon>Streptophyta</taxon>
        <taxon>Embryophyta</taxon>
        <taxon>Tracheophyta</taxon>
        <taxon>Spermatophyta</taxon>
        <taxon>Magnoliopsida</taxon>
        <taxon>eudicotyledons</taxon>
        <taxon>Gunneridae</taxon>
        <taxon>Pentapetalae</taxon>
        <taxon>asterids</taxon>
        <taxon>lamiids</taxon>
        <taxon>Lamiales</taxon>
        <taxon>Lamiaceae</taxon>
        <taxon>Nepetoideae</taxon>
        <taxon>Mentheae</taxon>
        <taxon>Salviinae</taxon>
        <taxon>Salvia</taxon>
        <taxon>Salvia subgen. Calosphace</taxon>
    </lineage>
</organism>
<evidence type="ECO:0000313" key="4">
    <source>
        <dbReference type="Proteomes" id="UP001567538"/>
    </source>
</evidence>
<protein>
    <submittedName>
        <fullName evidence="3">Factor of DNA methylation 1-like</fullName>
    </submittedName>
</protein>
<reference evidence="3 4" key="1">
    <citation type="submission" date="2024-06" db="EMBL/GenBank/DDBJ databases">
        <title>A chromosome level genome sequence of Diviner's sage (Salvia divinorum).</title>
        <authorList>
            <person name="Ford S.A."/>
            <person name="Ro D.-K."/>
            <person name="Ness R.W."/>
            <person name="Phillips M.A."/>
        </authorList>
    </citation>
    <scope>NUCLEOTIDE SEQUENCE [LARGE SCALE GENOMIC DNA]</scope>
    <source>
        <strain evidence="3">SAF-2024a</strain>
        <tissue evidence="3">Leaf</tissue>
    </source>
</reference>
<evidence type="ECO:0000259" key="2">
    <source>
        <dbReference type="Pfam" id="PF03470"/>
    </source>
</evidence>
<feature type="domain" description="Zinc finger-XS" evidence="2">
    <location>
        <begin position="33"/>
        <end position="72"/>
    </location>
</feature>
<dbReference type="Pfam" id="PF03469">
    <property type="entry name" value="XH"/>
    <property type="match status" value="1"/>
</dbReference>
<evidence type="ECO:0000259" key="1">
    <source>
        <dbReference type="Pfam" id="PF03469"/>
    </source>
</evidence>
<dbReference type="PANTHER" id="PTHR21596">
    <property type="entry name" value="RIBONUCLEASE P SUBUNIT P38"/>
    <property type="match status" value="1"/>
</dbReference>
<sequence length="308" mass="35166">MMQEDISEMKEMSYKGFKVGDENVRASNGELRCPYCACKDRDYDYTSLLQHAIRVSEGSLSVEQRAKHSAMARYLAIDLSNQSPQIYSDEEWVPPKRTKRSTSVTARKNNPKGKAICRATVSAQEVAIAKREMNVLITKERVSNDEVQGVRKELIKGLSESGSNHGSIGIKRIGELDHDVFINELVMRMPPGDIVIKGIELCTLWQEKIKDPHWYPFQIIEDASGKHQRLIKEDDLTLQSLKDELGEEIHNMVVDALTEYHNSSGCYMAPELWNFREKRKASLQEVIRFIFKLPAVKQTPKPRKQTKG</sequence>
<dbReference type="Proteomes" id="UP001567538">
    <property type="component" value="Unassembled WGS sequence"/>
</dbReference>
<dbReference type="AlphaFoldDB" id="A0ABD1I6Q2"/>
<dbReference type="PANTHER" id="PTHR21596:SF3">
    <property type="entry name" value="FACTOR OF DNA METHYLATION 1-RELATED"/>
    <property type="match status" value="1"/>
</dbReference>
<dbReference type="Pfam" id="PF03470">
    <property type="entry name" value="zf-XS"/>
    <property type="match status" value="1"/>
</dbReference>
<accession>A0ABD1I6Q2</accession>
<proteinExistence type="predicted"/>
<dbReference type="InterPro" id="IPR005379">
    <property type="entry name" value="FDM1-5/IDN2_XH"/>
</dbReference>
<feature type="domain" description="Factor of DNA methylation 1-5/IDN2" evidence="1">
    <location>
        <begin position="171"/>
        <end position="293"/>
    </location>
</feature>
<dbReference type="InterPro" id="IPR005381">
    <property type="entry name" value="Znf-XS_domain"/>
</dbReference>
<gene>
    <name evidence="3" type="ORF">AAHA92_06452</name>
</gene>
<name>A0ABD1I6Q2_SALDI</name>
<keyword evidence="4" id="KW-1185">Reference proteome</keyword>
<comment type="caution">
    <text evidence="3">The sequence shown here is derived from an EMBL/GenBank/DDBJ whole genome shotgun (WGS) entry which is preliminary data.</text>
</comment>
<dbReference type="InterPro" id="IPR045177">
    <property type="entry name" value="FDM1-5/IDN2"/>
</dbReference>
<evidence type="ECO:0000313" key="3">
    <source>
        <dbReference type="EMBL" id="KAL1564047.1"/>
    </source>
</evidence>